<protein>
    <submittedName>
        <fullName evidence="2">Uncharacterized protein</fullName>
    </submittedName>
</protein>
<dbReference type="EMBL" id="SRLO01000131">
    <property type="protein sequence ID" value="TNN72968.1"/>
    <property type="molecule type" value="Genomic_DNA"/>
</dbReference>
<proteinExistence type="predicted"/>
<evidence type="ECO:0000313" key="3">
    <source>
        <dbReference type="Proteomes" id="UP000314294"/>
    </source>
</evidence>
<evidence type="ECO:0000313" key="2">
    <source>
        <dbReference type="EMBL" id="TNN72968.1"/>
    </source>
</evidence>
<sequence length="164" mass="18492">MQPGPLCSQAPLCSRRTTTGPRNTALTNRPSDGVFSLAVFDFTDVDVSHLGAPRLRLGVHLASAVAFISWSLHNSKGADEERRLRGKRKREKRAAAMNNNEKRQAGLTASRRCMRQSWIQYVRAGHYTCRHVNILSHISPWCLPHVTCIHPKNSDQRHRDESSL</sequence>
<gene>
    <name evidence="2" type="ORF">EYF80_016897</name>
</gene>
<feature type="region of interest" description="Disordered" evidence="1">
    <location>
        <begin position="1"/>
        <end position="28"/>
    </location>
</feature>
<dbReference type="Proteomes" id="UP000314294">
    <property type="component" value="Unassembled WGS sequence"/>
</dbReference>
<keyword evidence="3" id="KW-1185">Reference proteome</keyword>
<feature type="compositionally biased region" description="Polar residues" evidence="1">
    <location>
        <begin position="15"/>
        <end position="28"/>
    </location>
</feature>
<comment type="caution">
    <text evidence="2">The sequence shown here is derived from an EMBL/GenBank/DDBJ whole genome shotgun (WGS) entry which is preliminary data.</text>
</comment>
<dbReference type="AlphaFoldDB" id="A0A4Z2I4T4"/>
<accession>A0A4Z2I4T4</accession>
<name>A0A4Z2I4T4_9TELE</name>
<evidence type="ECO:0000256" key="1">
    <source>
        <dbReference type="SAM" id="MobiDB-lite"/>
    </source>
</evidence>
<organism evidence="2 3">
    <name type="scientific">Liparis tanakae</name>
    <name type="common">Tanaka's snailfish</name>
    <dbReference type="NCBI Taxonomy" id="230148"/>
    <lineage>
        <taxon>Eukaryota</taxon>
        <taxon>Metazoa</taxon>
        <taxon>Chordata</taxon>
        <taxon>Craniata</taxon>
        <taxon>Vertebrata</taxon>
        <taxon>Euteleostomi</taxon>
        <taxon>Actinopterygii</taxon>
        <taxon>Neopterygii</taxon>
        <taxon>Teleostei</taxon>
        <taxon>Neoteleostei</taxon>
        <taxon>Acanthomorphata</taxon>
        <taxon>Eupercaria</taxon>
        <taxon>Perciformes</taxon>
        <taxon>Cottioidei</taxon>
        <taxon>Cottales</taxon>
        <taxon>Liparidae</taxon>
        <taxon>Liparis</taxon>
    </lineage>
</organism>
<reference evidence="2 3" key="1">
    <citation type="submission" date="2019-03" db="EMBL/GenBank/DDBJ databases">
        <title>First draft genome of Liparis tanakae, snailfish: a comprehensive survey of snailfish specific genes.</title>
        <authorList>
            <person name="Kim W."/>
            <person name="Song I."/>
            <person name="Jeong J.-H."/>
            <person name="Kim D."/>
            <person name="Kim S."/>
            <person name="Ryu S."/>
            <person name="Song J.Y."/>
            <person name="Lee S.K."/>
        </authorList>
    </citation>
    <scope>NUCLEOTIDE SEQUENCE [LARGE SCALE GENOMIC DNA]</scope>
    <source>
        <tissue evidence="2">Muscle</tissue>
    </source>
</reference>